<evidence type="ECO:0000259" key="4">
    <source>
        <dbReference type="Pfam" id="PF16900"/>
    </source>
</evidence>
<reference evidence="6" key="1">
    <citation type="journal article" date="2023" name="G3 (Bethesda)">
        <title>Whole genome assemblies of Zophobas morio and Tenebrio molitor.</title>
        <authorList>
            <person name="Kaur S."/>
            <person name="Stinson S.A."/>
            <person name="diCenzo G.C."/>
        </authorList>
    </citation>
    <scope>NUCLEOTIDE SEQUENCE</scope>
    <source>
        <strain evidence="6">QUZm001</strain>
    </source>
</reference>
<sequence length="472" mass="53207">MDYCGGSSIGLRRKSLKDLEPDLDNILIVAVIIGKQTPRKFPDRSKDNDQYRAVWNFTLRDSPRDYINVTFWGPSEDVCSTNDKFYTGDVVEIRNPRIQVRKFNESSEQYFPTVTSPFSLSLNDRNQILRHHGDTFAFNKLLNFPTKPLSGYVPLRDIHNGGESMKDRIIDILGAIRSVGPFKNIKTKTGQEIQMREIVLFDHTSSGLRVAFWDPENMTRATKWKPRTTILFITDTKIVWSGFLRAYSASVTGRSIVTENPIGKEATTLVTYAKNAPLETVDILDQFIMDLPAAESIQNVMCIQQVRNKINNFSQKNFSSEPQITALLFVTVTQLDLDGPLPVTRVKCSGCKTFLKNTPPTCENTDCPTVQEAGVRSLDHSFEIKINLSDHTGTLSSCRLSGSVAEQVLDCTVRQFLRMTQHQKSRLKWKYLMERCAVRIVALVPSGLFPRISVVSLAKADPVEAAQKTPLC</sequence>
<dbReference type="Pfam" id="PF24903">
    <property type="entry name" value="OB_MEIOB_N"/>
    <property type="match status" value="1"/>
</dbReference>
<accession>A0AA38MI98</accession>
<feature type="domain" description="MEIOB-like N-terminal" evidence="5">
    <location>
        <begin position="14"/>
        <end position="145"/>
    </location>
</feature>
<dbReference type="GO" id="GO:0003697">
    <property type="term" value="F:single-stranded DNA binding"/>
    <property type="evidence" value="ECO:0007669"/>
    <property type="project" value="TreeGrafter"/>
</dbReference>
<evidence type="ECO:0008006" key="8">
    <source>
        <dbReference type="Google" id="ProtNLM"/>
    </source>
</evidence>
<organism evidence="6 7">
    <name type="scientific">Zophobas morio</name>
    <dbReference type="NCBI Taxonomy" id="2755281"/>
    <lineage>
        <taxon>Eukaryota</taxon>
        <taxon>Metazoa</taxon>
        <taxon>Ecdysozoa</taxon>
        <taxon>Arthropoda</taxon>
        <taxon>Hexapoda</taxon>
        <taxon>Insecta</taxon>
        <taxon>Pterygota</taxon>
        <taxon>Neoptera</taxon>
        <taxon>Endopterygota</taxon>
        <taxon>Coleoptera</taxon>
        <taxon>Polyphaga</taxon>
        <taxon>Cucujiformia</taxon>
        <taxon>Tenebrionidae</taxon>
        <taxon>Zophobas</taxon>
    </lineage>
</organism>
<evidence type="ECO:0000256" key="1">
    <source>
        <dbReference type="ARBA" id="ARBA00023125"/>
    </source>
</evidence>
<protein>
    <recommendedName>
        <fullName evidence="8">Meiosis-specific with OB domain-containing protein</fullName>
    </recommendedName>
</protein>
<keyword evidence="2" id="KW-0469">Meiosis</keyword>
<evidence type="ECO:0000256" key="3">
    <source>
        <dbReference type="ARBA" id="ARBA00038329"/>
    </source>
</evidence>
<keyword evidence="1" id="KW-0238">DNA-binding</keyword>
<dbReference type="SUPFAM" id="SSF50249">
    <property type="entry name" value="Nucleic acid-binding proteins"/>
    <property type="match status" value="2"/>
</dbReference>
<dbReference type="Proteomes" id="UP001168821">
    <property type="component" value="Unassembled WGS sequence"/>
</dbReference>
<dbReference type="PANTHER" id="PTHR21166:SF2">
    <property type="entry name" value="CELL DIVISION CONTROL PROTEIN 24 OB DOMAIN-CONTAINING PROTEIN-RELATED"/>
    <property type="match status" value="1"/>
</dbReference>
<dbReference type="GO" id="GO:0000712">
    <property type="term" value="P:resolution of meiotic recombination intermediates"/>
    <property type="evidence" value="ECO:0007669"/>
    <property type="project" value="TreeGrafter"/>
</dbReference>
<name>A0AA38MI98_9CUCU</name>
<evidence type="ECO:0000313" key="7">
    <source>
        <dbReference type="Proteomes" id="UP001168821"/>
    </source>
</evidence>
<dbReference type="InterPro" id="IPR012340">
    <property type="entry name" value="NA-bd_OB-fold"/>
</dbReference>
<dbReference type="Gene3D" id="2.40.50.140">
    <property type="entry name" value="Nucleic acid-binding proteins"/>
    <property type="match status" value="2"/>
</dbReference>
<dbReference type="EMBL" id="JALNTZ010000004">
    <property type="protein sequence ID" value="KAJ3657203.1"/>
    <property type="molecule type" value="Genomic_DNA"/>
</dbReference>
<evidence type="ECO:0000259" key="5">
    <source>
        <dbReference type="Pfam" id="PF24903"/>
    </source>
</evidence>
<keyword evidence="7" id="KW-1185">Reference proteome</keyword>
<evidence type="ECO:0000256" key="2">
    <source>
        <dbReference type="ARBA" id="ARBA00023254"/>
    </source>
</evidence>
<comment type="caution">
    <text evidence="6">The sequence shown here is derived from an EMBL/GenBank/DDBJ whole genome shotgun (WGS) entry which is preliminary data.</text>
</comment>
<feature type="domain" description="Replication protein A OB" evidence="4">
    <location>
        <begin position="165"/>
        <end position="221"/>
    </location>
</feature>
<comment type="similarity">
    <text evidence="3">Belongs to the MEIOB family.</text>
</comment>
<dbReference type="AlphaFoldDB" id="A0AA38MI98"/>
<dbReference type="InterPro" id="IPR031657">
    <property type="entry name" value="REPA_OB_2"/>
</dbReference>
<dbReference type="Pfam" id="PF16900">
    <property type="entry name" value="REPA_OB_2"/>
    <property type="match status" value="1"/>
</dbReference>
<evidence type="ECO:0000313" key="6">
    <source>
        <dbReference type="EMBL" id="KAJ3657203.1"/>
    </source>
</evidence>
<gene>
    <name evidence="6" type="ORF">Zmor_016222</name>
</gene>
<dbReference type="InterPro" id="IPR052469">
    <property type="entry name" value="MEIOB"/>
</dbReference>
<dbReference type="GO" id="GO:0008310">
    <property type="term" value="F:single-stranded DNA 3'-5' DNA exonuclease activity"/>
    <property type="evidence" value="ECO:0007669"/>
    <property type="project" value="TreeGrafter"/>
</dbReference>
<dbReference type="InterPro" id="IPR056880">
    <property type="entry name" value="OB_MEIOB_N"/>
</dbReference>
<proteinExistence type="inferred from homology"/>
<dbReference type="PANTHER" id="PTHR21166">
    <property type="entry name" value="CELL DIVISION CONTROL PROTEIN 24 OB DOMAIN-CONTAINING PROTEIN-RELATED"/>
    <property type="match status" value="1"/>
</dbReference>